<dbReference type="Proteomes" id="UP001153269">
    <property type="component" value="Unassembled WGS sequence"/>
</dbReference>
<reference evidence="2" key="1">
    <citation type="submission" date="2020-03" db="EMBL/GenBank/DDBJ databases">
        <authorList>
            <person name="Weist P."/>
        </authorList>
    </citation>
    <scope>NUCLEOTIDE SEQUENCE</scope>
</reference>
<evidence type="ECO:0000313" key="3">
    <source>
        <dbReference type="Proteomes" id="UP001153269"/>
    </source>
</evidence>
<keyword evidence="3" id="KW-1185">Reference proteome</keyword>
<name>A0A9N7TRD3_PLEPL</name>
<organism evidence="2 3">
    <name type="scientific">Pleuronectes platessa</name>
    <name type="common">European plaice</name>
    <dbReference type="NCBI Taxonomy" id="8262"/>
    <lineage>
        <taxon>Eukaryota</taxon>
        <taxon>Metazoa</taxon>
        <taxon>Chordata</taxon>
        <taxon>Craniata</taxon>
        <taxon>Vertebrata</taxon>
        <taxon>Euteleostomi</taxon>
        <taxon>Actinopterygii</taxon>
        <taxon>Neopterygii</taxon>
        <taxon>Teleostei</taxon>
        <taxon>Neoteleostei</taxon>
        <taxon>Acanthomorphata</taxon>
        <taxon>Carangaria</taxon>
        <taxon>Pleuronectiformes</taxon>
        <taxon>Pleuronectoidei</taxon>
        <taxon>Pleuronectidae</taxon>
        <taxon>Pleuronectes</taxon>
    </lineage>
</organism>
<gene>
    <name evidence="2" type="ORF">PLEPLA_LOCUS4962</name>
</gene>
<dbReference type="EMBL" id="CADEAL010000249">
    <property type="protein sequence ID" value="CAB1417161.1"/>
    <property type="molecule type" value="Genomic_DNA"/>
</dbReference>
<comment type="caution">
    <text evidence="2">The sequence shown here is derived from an EMBL/GenBank/DDBJ whole genome shotgun (WGS) entry which is preliminary data.</text>
</comment>
<evidence type="ECO:0000313" key="2">
    <source>
        <dbReference type="EMBL" id="CAB1417161.1"/>
    </source>
</evidence>
<accession>A0A9N7TRD3</accession>
<proteinExistence type="predicted"/>
<protein>
    <submittedName>
        <fullName evidence="2">Uncharacterized protein</fullName>
    </submittedName>
</protein>
<evidence type="ECO:0000256" key="1">
    <source>
        <dbReference type="SAM" id="MobiDB-lite"/>
    </source>
</evidence>
<feature type="region of interest" description="Disordered" evidence="1">
    <location>
        <begin position="184"/>
        <end position="209"/>
    </location>
</feature>
<dbReference type="AlphaFoldDB" id="A0A9N7TRD3"/>
<sequence>MVSRRVNGGEGGELEKLFTLHTEKLPEGYTLPPSVPIQGRVQREDVCSREAFIYTLVFPRGDFPWIRAQTLSSSGSPRLTGGGCEKVSLQVDFHTVVKDAEEEARRLQRNLAPVDEQLLDLSREQHEHNLLYESVHGHKSPVTRACRGFPLECGSSAVWSSKALWRRRLAVIIQLTGSEPSRTVTPLLAPGSEPIRGLEEGPGVSHAPSPRRRETFLFIRGL</sequence>